<proteinExistence type="predicted"/>
<gene>
    <name evidence="3" type="ORF">IAB26_12000</name>
</gene>
<accession>A0A9D0ZX88</accession>
<dbReference type="CDD" id="cd00229">
    <property type="entry name" value="SGNH_hydrolase"/>
    <property type="match status" value="1"/>
</dbReference>
<organism evidence="3 4">
    <name type="scientific">Candidatus Limivivens merdigallinarum</name>
    <dbReference type="NCBI Taxonomy" id="2840859"/>
    <lineage>
        <taxon>Bacteria</taxon>
        <taxon>Bacillati</taxon>
        <taxon>Bacillota</taxon>
        <taxon>Clostridia</taxon>
        <taxon>Lachnospirales</taxon>
        <taxon>Lachnospiraceae</taxon>
        <taxon>Lachnospiraceae incertae sedis</taxon>
        <taxon>Candidatus Limivivens</taxon>
    </lineage>
</organism>
<name>A0A9D0ZX88_9FIRM</name>
<sequence length="314" mass="34752">MGSWKRTACLCVLFLAITVVWTVCGAERAEASAQTDPFRQEKEEVWAAFRESARAYLKSRLPGEFDFVWEAPDPESEDPESSSVSDRNGEVSDDAGTTSDQELLSDPNVQIVPEMQEKLQKALEAGESLNQRTGRAESRTETESEIPFQGIQEVFNYLFVGDSRFVGMEETVGNGEASWICETAMGLSWLQDSAGPLIDDMDLNGYAVVLNLGVNDLGNVSGYVAYLQEKVPQWREKGAAVYYMSVNPVSAGVSVTNDEIAAFNQTIYENLPPGTGWIDTMNYLLEDGFTAPDGLHYDSATYQKIYQYAMEAIQ</sequence>
<dbReference type="Proteomes" id="UP000886886">
    <property type="component" value="Unassembled WGS sequence"/>
</dbReference>
<evidence type="ECO:0000256" key="2">
    <source>
        <dbReference type="SAM" id="SignalP"/>
    </source>
</evidence>
<dbReference type="Gene3D" id="3.40.50.1110">
    <property type="entry name" value="SGNH hydrolase"/>
    <property type="match status" value="1"/>
</dbReference>
<reference evidence="3" key="1">
    <citation type="submission" date="2020-10" db="EMBL/GenBank/DDBJ databases">
        <authorList>
            <person name="Gilroy R."/>
        </authorList>
    </citation>
    <scope>NUCLEOTIDE SEQUENCE</scope>
    <source>
        <strain evidence="3">ChiSjej3B21-11622</strain>
    </source>
</reference>
<dbReference type="EMBL" id="DVFT01000176">
    <property type="protein sequence ID" value="HIQ97272.1"/>
    <property type="molecule type" value="Genomic_DNA"/>
</dbReference>
<feature type="region of interest" description="Disordered" evidence="1">
    <location>
        <begin position="69"/>
        <end position="108"/>
    </location>
</feature>
<dbReference type="InterPro" id="IPR036514">
    <property type="entry name" value="SGNH_hydro_sf"/>
</dbReference>
<feature type="chain" id="PRO_5038469124" evidence="2">
    <location>
        <begin position="26"/>
        <end position="314"/>
    </location>
</feature>
<feature type="region of interest" description="Disordered" evidence="1">
    <location>
        <begin position="125"/>
        <end position="144"/>
    </location>
</feature>
<dbReference type="GO" id="GO:0016787">
    <property type="term" value="F:hydrolase activity"/>
    <property type="evidence" value="ECO:0007669"/>
    <property type="project" value="UniProtKB-KW"/>
</dbReference>
<keyword evidence="3" id="KW-0378">Hydrolase</keyword>
<protein>
    <submittedName>
        <fullName evidence="3">SGNH/GDSL hydrolase family protein</fullName>
    </submittedName>
</protein>
<evidence type="ECO:0000256" key="1">
    <source>
        <dbReference type="SAM" id="MobiDB-lite"/>
    </source>
</evidence>
<evidence type="ECO:0000313" key="4">
    <source>
        <dbReference type="Proteomes" id="UP000886886"/>
    </source>
</evidence>
<dbReference type="AlphaFoldDB" id="A0A9D0ZX88"/>
<feature type="signal peptide" evidence="2">
    <location>
        <begin position="1"/>
        <end position="25"/>
    </location>
</feature>
<comment type="caution">
    <text evidence="3">The sequence shown here is derived from an EMBL/GenBank/DDBJ whole genome shotgun (WGS) entry which is preliminary data.</text>
</comment>
<evidence type="ECO:0000313" key="3">
    <source>
        <dbReference type="EMBL" id="HIQ97272.1"/>
    </source>
</evidence>
<reference evidence="3" key="2">
    <citation type="journal article" date="2021" name="PeerJ">
        <title>Extensive microbial diversity within the chicken gut microbiome revealed by metagenomics and culture.</title>
        <authorList>
            <person name="Gilroy R."/>
            <person name="Ravi A."/>
            <person name="Getino M."/>
            <person name="Pursley I."/>
            <person name="Horton D.L."/>
            <person name="Alikhan N.F."/>
            <person name="Baker D."/>
            <person name="Gharbi K."/>
            <person name="Hall N."/>
            <person name="Watson M."/>
            <person name="Adriaenssens E.M."/>
            <person name="Foster-Nyarko E."/>
            <person name="Jarju S."/>
            <person name="Secka A."/>
            <person name="Antonio M."/>
            <person name="Oren A."/>
            <person name="Chaudhuri R.R."/>
            <person name="La Ragione R."/>
            <person name="Hildebrand F."/>
            <person name="Pallen M.J."/>
        </authorList>
    </citation>
    <scope>NUCLEOTIDE SEQUENCE</scope>
    <source>
        <strain evidence="3">ChiSjej3B21-11622</strain>
    </source>
</reference>
<dbReference type="SUPFAM" id="SSF52266">
    <property type="entry name" value="SGNH hydrolase"/>
    <property type="match status" value="1"/>
</dbReference>
<keyword evidence="2" id="KW-0732">Signal</keyword>